<feature type="coiled-coil region" evidence="13">
    <location>
        <begin position="94"/>
        <end position="142"/>
    </location>
</feature>
<keyword evidence="10" id="KW-0496">Mitochondrion</keyword>
<evidence type="ECO:0000256" key="7">
    <source>
        <dbReference type="ARBA" id="ARBA00022787"/>
    </source>
</evidence>
<evidence type="ECO:0000256" key="14">
    <source>
        <dbReference type="SAM" id="MobiDB-lite"/>
    </source>
</evidence>
<evidence type="ECO:0000313" key="16">
    <source>
        <dbReference type="EMBL" id="WAR22526.1"/>
    </source>
</evidence>
<keyword evidence="8 13" id="KW-0175">Coiled coil</keyword>
<keyword evidence="7" id="KW-1000">Mitochondrion outer membrane</keyword>
<keyword evidence="6" id="KW-0963">Cytoplasm</keyword>
<feature type="compositionally biased region" description="Basic residues" evidence="14">
    <location>
        <begin position="58"/>
        <end position="68"/>
    </location>
</feature>
<comment type="subcellular location">
    <subcellularLocation>
        <location evidence="3">Cytoplasm</location>
    </subcellularLocation>
    <subcellularLocation>
        <location evidence="2">Mitochondrion matrix</location>
    </subcellularLocation>
    <subcellularLocation>
        <location evidence="1">Mitochondrion outer membrane</location>
    </subcellularLocation>
</comment>
<dbReference type="PANTHER" id="PTHR21771:SF0">
    <property type="entry name" value="MITOCHONDRIA-EATING PROTEIN"/>
    <property type="match status" value="1"/>
</dbReference>
<evidence type="ECO:0000256" key="12">
    <source>
        <dbReference type="ARBA" id="ARBA00032687"/>
    </source>
</evidence>
<evidence type="ECO:0000256" key="3">
    <source>
        <dbReference type="ARBA" id="ARBA00004496"/>
    </source>
</evidence>
<evidence type="ECO:0000256" key="8">
    <source>
        <dbReference type="ARBA" id="ARBA00023054"/>
    </source>
</evidence>
<evidence type="ECO:0000259" key="15">
    <source>
        <dbReference type="Pfam" id="PF16026"/>
    </source>
</evidence>
<dbReference type="InterPro" id="IPR026169">
    <property type="entry name" value="MIEAP"/>
</dbReference>
<keyword evidence="11" id="KW-0472">Membrane</keyword>
<feature type="region of interest" description="Disordered" evidence="14">
    <location>
        <begin position="58"/>
        <end position="79"/>
    </location>
</feature>
<evidence type="ECO:0000256" key="1">
    <source>
        <dbReference type="ARBA" id="ARBA00004294"/>
    </source>
</evidence>
<sequence length="362" mass="41526">MAKAIPPFDFHAVQVNDRHTFYEAFLGQFVLPWYAIKKNSGAYLYEKKRREVDLFTGRKKKEKVHGSKKPSNTYSTEADDVRHDGRRQNVLKQDESLAMKISLLENENAKLRNRTIKKQEEIASMDDELREASDHIDQLKKQIANMPDKINDLSIRLRKLSGDKLRDGNPDIAYLSDPNRPTQLGKEFSDLYENEWSDAFEELKGKDEEKIRVLHAIMKEETTENLPSSSEKCPQIVHNVLKDTRKSMSTLSGENFAKEYVAKRFRELCMLSFGLSDPGPYLKKFSAKCANFGWLMNVCDPPMAVCDGKWGDEFKPDLYKAYTKSEKGLKKPVVDFIVWPALHLHEGGPLVSKGIAQPVEKH</sequence>
<dbReference type="Proteomes" id="UP001164746">
    <property type="component" value="Chromosome 12"/>
</dbReference>
<keyword evidence="17" id="KW-1185">Reference proteome</keyword>
<evidence type="ECO:0000256" key="2">
    <source>
        <dbReference type="ARBA" id="ARBA00004305"/>
    </source>
</evidence>
<evidence type="ECO:0000256" key="5">
    <source>
        <dbReference type="ARBA" id="ARBA00019863"/>
    </source>
</evidence>
<evidence type="ECO:0000256" key="11">
    <source>
        <dbReference type="ARBA" id="ARBA00023136"/>
    </source>
</evidence>
<dbReference type="InterPro" id="IPR031981">
    <property type="entry name" value="MIEAP_C"/>
</dbReference>
<proteinExistence type="inferred from homology"/>
<reference evidence="16" key="1">
    <citation type="submission" date="2022-11" db="EMBL/GenBank/DDBJ databases">
        <title>Centuries of genome instability and evolution in soft-shell clam transmissible cancer (bioRxiv).</title>
        <authorList>
            <person name="Hart S.F.M."/>
            <person name="Yonemitsu M.A."/>
            <person name="Giersch R.M."/>
            <person name="Beal B.F."/>
            <person name="Arriagada G."/>
            <person name="Davis B.W."/>
            <person name="Ostrander E.A."/>
            <person name="Goff S.P."/>
            <person name="Metzger M.J."/>
        </authorList>
    </citation>
    <scope>NUCLEOTIDE SEQUENCE</scope>
    <source>
        <strain evidence="16">MELC-2E11</strain>
        <tissue evidence="16">Siphon/mantle</tissue>
    </source>
</reference>
<organism evidence="16 17">
    <name type="scientific">Mya arenaria</name>
    <name type="common">Soft-shell clam</name>
    <dbReference type="NCBI Taxonomy" id="6604"/>
    <lineage>
        <taxon>Eukaryota</taxon>
        <taxon>Metazoa</taxon>
        <taxon>Spiralia</taxon>
        <taxon>Lophotrochozoa</taxon>
        <taxon>Mollusca</taxon>
        <taxon>Bivalvia</taxon>
        <taxon>Autobranchia</taxon>
        <taxon>Heteroconchia</taxon>
        <taxon>Euheterodonta</taxon>
        <taxon>Imparidentia</taxon>
        <taxon>Neoheterodontei</taxon>
        <taxon>Myida</taxon>
        <taxon>Myoidea</taxon>
        <taxon>Myidae</taxon>
        <taxon>Mya</taxon>
    </lineage>
</organism>
<evidence type="ECO:0000256" key="13">
    <source>
        <dbReference type="SAM" id="Coils"/>
    </source>
</evidence>
<feature type="domain" description="Mitochondria-eating protein C-terminal" evidence="15">
    <location>
        <begin position="180"/>
        <end position="357"/>
    </location>
</feature>
<protein>
    <recommendedName>
        <fullName evidence="5">Mitochondria-eating protein</fullName>
    </recommendedName>
    <alternativeName>
        <fullName evidence="12">Spermatogenesis-associated protein 18</fullName>
    </alternativeName>
</protein>
<gene>
    <name evidence="16" type="ORF">MAR_016500</name>
</gene>
<evidence type="ECO:0000256" key="4">
    <source>
        <dbReference type="ARBA" id="ARBA00008233"/>
    </source>
</evidence>
<name>A0ABY7FTH8_MYAAR</name>
<evidence type="ECO:0000256" key="9">
    <source>
        <dbReference type="ARBA" id="ARBA00023121"/>
    </source>
</evidence>
<comment type="similarity">
    <text evidence="4">Belongs to the MIEAP family.</text>
</comment>
<keyword evidence="9" id="KW-0446">Lipid-binding</keyword>
<evidence type="ECO:0000313" key="17">
    <source>
        <dbReference type="Proteomes" id="UP001164746"/>
    </source>
</evidence>
<evidence type="ECO:0000256" key="10">
    <source>
        <dbReference type="ARBA" id="ARBA00023128"/>
    </source>
</evidence>
<evidence type="ECO:0000256" key="6">
    <source>
        <dbReference type="ARBA" id="ARBA00022490"/>
    </source>
</evidence>
<dbReference type="PANTHER" id="PTHR21771">
    <property type="entry name" value="MITOCHONDRIA-EATING PROTEIN-RELATED"/>
    <property type="match status" value="1"/>
</dbReference>
<dbReference type="EMBL" id="CP111023">
    <property type="protein sequence ID" value="WAR22526.1"/>
    <property type="molecule type" value="Genomic_DNA"/>
</dbReference>
<dbReference type="Pfam" id="PF16026">
    <property type="entry name" value="MIEAP"/>
    <property type="match status" value="1"/>
</dbReference>
<accession>A0ABY7FTH8</accession>